<organism evidence="7 8">
    <name type="scientific">Solirubrobacter ginsenosidimutans</name>
    <dbReference type="NCBI Taxonomy" id="490573"/>
    <lineage>
        <taxon>Bacteria</taxon>
        <taxon>Bacillati</taxon>
        <taxon>Actinomycetota</taxon>
        <taxon>Thermoleophilia</taxon>
        <taxon>Solirubrobacterales</taxon>
        <taxon>Solirubrobacteraceae</taxon>
        <taxon>Solirubrobacter</taxon>
    </lineage>
</organism>
<dbReference type="PANTHER" id="PTHR46847">
    <property type="entry name" value="D-ALLOSE-BINDING PERIPLASMIC PROTEIN-RELATED"/>
    <property type="match status" value="1"/>
</dbReference>
<reference evidence="7" key="1">
    <citation type="submission" date="2022-10" db="EMBL/GenBank/DDBJ databases">
        <title>The WGS of Solirubrobacter ginsenosidimutans DSM 21036.</title>
        <authorList>
            <person name="Jiang Z."/>
        </authorList>
    </citation>
    <scope>NUCLEOTIDE SEQUENCE</scope>
    <source>
        <strain evidence="7">DSM 21036</strain>
    </source>
</reference>
<feature type="region of interest" description="Disordered" evidence="4">
    <location>
        <begin position="30"/>
        <end position="56"/>
    </location>
</feature>
<evidence type="ECO:0000256" key="1">
    <source>
        <dbReference type="ARBA" id="ARBA00004196"/>
    </source>
</evidence>
<evidence type="ECO:0000259" key="6">
    <source>
        <dbReference type="Pfam" id="PF13407"/>
    </source>
</evidence>
<protein>
    <submittedName>
        <fullName evidence="7">Substrate-binding domain-containing protein</fullName>
    </submittedName>
</protein>
<proteinExistence type="inferred from homology"/>
<dbReference type="AlphaFoldDB" id="A0A9X3N1L2"/>
<accession>A0A9X3N1L2</accession>
<comment type="subcellular location">
    <subcellularLocation>
        <location evidence="1">Cell envelope</location>
    </subcellularLocation>
</comment>
<evidence type="ECO:0000313" key="8">
    <source>
        <dbReference type="Proteomes" id="UP001149140"/>
    </source>
</evidence>
<keyword evidence="3 5" id="KW-0732">Signal</keyword>
<sequence>MSETANWRSWSRVTLVGMMSAAALTVAACGSESGGGNEKASSGNQKQSLEKIDVKPTGPAKVKVGTACGDTVPVGPKNKEGEAFQSMSPELQGIYGSYPEEVVTSPWATQKITAKPPWKIGYITIGISNQYQNNVLKQLKEEFALAKAKGLVTGELVTNIPPSLAQSTPESQISAMKQMARQGVNAIIVNPADSVAESATMEQLGEQGVPIILADVPPAPGSKYQTSTWTQNQVEADAGTLGIIGKGNILIVRGVAGNQNDKVLYNQKVQDLKNCPDIKVASVLYGNWDNGTVKQVVSQYLAAHPQPIDGVLQDGGMFAGVVQAFESRGIKVPPVGVEQCYAGDLSWWLKNIDTYKTVAGCINGLQGGYVYFNTALRILANKGPKYNLLSMPAVAIDNTNLKAYAQPGLPLTSDLELPGPKEAWCDDKCLDQYFNEPGPATAK</sequence>
<dbReference type="Gene3D" id="3.40.50.2300">
    <property type="match status" value="2"/>
</dbReference>
<gene>
    <name evidence="7" type="ORF">OM076_33940</name>
</gene>
<dbReference type="RefSeq" id="WP_270044577.1">
    <property type="nucleotide sequence ID" value="NZ_JAPDOD010000045.1"/>
</dbReference>
<evidence type="ECO:0000313" key="7">
    <source>
        <dbReference type="EMBL" id="MDA0165320.1"/>
    </source>
</evidence>
<comment type="similarity">
    <text evidence="2">Belongs to the bacterial solute-binding protein 2 family.</text>
</comment>
<evidence type="ECO:0000256" key="4">
    <source>
        <dbReference type="SAM" id="MobiDB-lite"/>
    </source>
</evidence>
<dbReference type="Pfam" id="PF13407">
    <property type="entry name" value="Peripla_BP_4"/>
    <property type="match status" value="1"/>
</dbReference>
<evidence type="ECO:0000256" key="3">
    <source>
        <dbReference type="ARBA" id="ARBA00022729"/>
    </source>
</evidence>
<evidence type="ECO:0000256" key="5">
    <source>
        <dbReference type="SAM" id="SignalP"/>
    </source>
</evidence>
<dbReference type="PANTHER" id="PTHR46847:SF1">
    <property type="entry name" value="D-ALLOSE-BINDING PERIPLASMIC PROTEIN-RELATED"/>
    <property type="match status" value="1"/>
</dbReference>
<dbReference type="GO" id="GO:0030246">
    <property type="term" value="F:carbohydrate binding"/>
    <property type="evidence" value="ECO:0007669"/>
    <property type="project" value="UniProtKB-ARBA"/>
</dbReference>
<evidence type="ECO:0000256" key="2">
    <source>
        <dbReference type="ARBA" id="ARBA00007639"/>
    </source>
</evidence>
<feature type="signal peptide" evidence="5">
    <location>
        <begin position="1"/>
        <end position="27"/>
    </location>
</feature>
<dbReference type="GO" id="GO:0030313">
    <property type="term" value="C:cell envelope"/>
    <property type="evidence" value="ECO:0007669"/>
    <property type="project" value="UniProtKB-SubCell"/>
</dbReference>
<keyword evidence="8" id="KW-1185">Reference proteome</keyword>
<dbReference type="InterPro" id="IPR028082">
    <property type="entry name" value="Peripla_BP_I"/>
</dbReference>
<dbReference type="SUPFAM" id="SSF53822">
    <property type="entry name" value="Periplasmic binding protein-like I"/>
    <property type="match status" value="1"/>
</dbReference>
<dbReference type="EMBL" id="JAPDOD010000045">
    <property type="protein sequence ID" value="MDA0165320.1"/>
    <property type="molecule type" value="Genomic_DNA"/>
</dbReference>
<dbReference type="InterPro" id="IPR025997">
    <property type="entry name" value="SBP_2_dom"/>
</dbReference>
<dbReference type="Proteomes" id="UP001149140">
    <property type="component" value="Unassembled WGS sequence"/>
</dbReference>
<feature type="domain" description="Periplasmic binding protein" evidence="6">
    <location>
        <begin position="120"/>
        <end position="335"/>
    </location>
</feature>
<name>A0A9X3N1L2_9ACTN</name>
<feature type="chain" id="PRO_5040948017" evidence="5">
    <location>
        <begin position="28"/>
        <end position="443"/>
    </location>
</feature>
<comment type="caution">
    <text evidence="7">The sequence shown here is derived from an EMBL/GenBank/DDBJ whole genome shotgun (WGS) entry which is preliminary data.</text>
</comment>